<evidence type="ECO:0000259" key="4">
    <source>
        <dbReference type="PROSITE" id="PS51175"/>
    </source>
</evidence>
<organism evidence="6 7">
    <name type="scientific">Fulvivirga sediminis</name>
    <dbReference type="NCBI Taxonomy" id="2803949"/>
    <lineage>
        <taxon>Bacteria</taxon>
        <taxon>Pseudomonadati</taxon>
        <taxon>Bacteroidota</taxon>
        <taxon>Cytophagia</taxon>
        <taxon>Cytophagales</taxon>
        <taxon>Fulvivirgaceae</taxon>
        <taxon>Fulvivirga</taxon>
    </lineage>
</organism>
<dbReference type="SMART" id="SM00606">
    <property type="entry name" value="CBD_IV"/>
    <property type="match status" value="1"/>
</dbReference>
<dbReference type="RefSeq" id="WP_202245403.1">
    <property type="nucleotide sequence ID" value="NZ_JAESIY010000008.1"/>
</dbReference>
<evidence type="ECO:0000256" key="3">
    <source>
        <dbReference type="SAM" id="SignalP"/>
    </source>
</evidence>
<reference evidence="6" key="1">
    <citation type="submission" date="2021-01" db="EMBL/GenBank/DDBJ databases">
        <title>Fulvivirga kasyanovii gen. nov., sp nov., a novel member of the phylum Bacteroidetes isolated from seawater in a mussel farm.</title>
        <authorList>
            <person name="Zhao L.-H."/>
            <person name="Wang Z.-J."/>
        </authorList>
    </citation>
    <scope>NUCLEOTIDE SEQUENCE</scope>
    <source>
        <strain evidence="6">2943</strain>
    </source>
</reference>
<dbReference type="Gene3D" id="2.60.120.260">
    <property type="entry name" value="Galactose-binding domain-like"/>
    <property type="match status" value="1"/>
</dbReference>
<dbReference type="PROSITE" id="PS51175">
    <property type="entry name" value="CBM6"/>
    <property type="match status" value="1"/>
</dbReference>
<dbReference type="NCBIfam" id="TIGR04183">
    <property type="entry name" value="Por_Secre_tail"/>
    <property type="match status" value="1"/>
</dbReference>
<dbReference type="AlphaFoldDB" id="A0A937F769"/>
<dbReference type="InterPro" id="IPR013320">
    <property type="entry name" value="ConA-like_dom_sf"/>
</dbReference>
<keyword evidence="2 3" id="KW-0732">Signal</keyword>
<proteinExistence type="inferred from homology"/>
<dbReference type="InterPro" id="IPR050546">
    <property type="entry name" value="Glycosyl_Hydrlase_16"/>
</dbReference>
<evidence type="ECO:0000259" key="5">
    <source>
        <dbReference type="PROSITE" id="PS51762"/>
    </source>
</evidence>
<dbReference type="CDD" id="cd08023">
    <property type="entry name" value="GH16_laminarinase_like"/>
    <property type="match status" value="1"/>
</dbReference>
<evidence type="ECO:0000256" key="1">
    <source>
        <dbReference type="ARBA" id="ARBA00006865"/>
    </source>
</evidence>
<dbReference type="Pfam" id="PF00722">
    <property type="entry name" value="Glyco_hydro_16"/>
    <property type="match status" value="1"/>
</dbReference>
<evidence type="ECO:0000256" key="2">
    <source>
        <dbReference type="ARBA" id="ARBA00022729"/>
    </source>
</evidence>
<dbReference type="PANTHER" id="PTHR10963:SF55">
    <property type="entry name" value="GLYCOSIDE HYDROLASE FAMILY 16 PROTEIN"/>
    <property type="match status" value="1"/>
</dbReference>
<feature type="domain" description="CBM6" evidence="4">
    <location>
        <begin position="262"/>
        <end position="383"/>
    </location>
</feature>
<dbReference type="SUPFAM" id="SSF49899">
    <property type="entry name" value="Concanavalin A-like lectins/glucanases"/>
    <property type="match status" value="1"/>
</dbReference>
<feature type="chain" id="PRO_5038103111" evidence="3">
    <location>
        <begin position="18"/>
        <end position="476"/>
    </location>
</feature>
<dbReference type="Pfam" id="PF03422">
    <property type="entry name" value="CBM_6"/>
    <property type="match status" value="1"/>
</dbReference>
<dbReference type="Proteomes" id="UP000659388">
    <property type="component" value="Unassembled WGS sequence"/>
</dbReference>
<dbReference type="Pfam" id="PF18962">
    <property type="entry name" value="Por_Secre_tail"/>
    <property type="match status" value="1"/>
</dbReference>
<dbReference type="PANTHER" id="PTHR10963">
    <property type="entry name" value="GLYCOSYL HYDROLASE-RELATED"/>
    <property type="match status" value="1"/>
</dbReference>
<gene>
    <name evidence="6" type="ORF">JL102_15840</name>
</gene>
<dbReference type="SUPFAM" id="SSF49785">
    <property type="entry name" value="Galactose-binding domain-like"/>
    <property type="match status" value="1"/>
</dbReference>
<dbReference type="InterPro" id="IPR005084">
    <property type="entry name" value="CBM6"/>
</dbReference>
<dbReference type="PROSITE" id="PS51762">
    <property type="entry name" value="GH16_2"/>
    <property type="match status" value="1"/>
</dbReference>
<feature type="domain" description="GH16" evidence="5">
    <location>
        <begin position="30"/>
        <end position="257"/>
    </location>
</feature>
<sequence>MKSIPILSLLLSGFLCLGLSTHSRSQGWQLVWQDEFTNGISNDWVFETGSGGWGNEELQHYRSQNASVQNGKLVITARQENFGGDPYTSARMITKGRKSFKYGKIEARIALPSVQGLWPAFWMLGSNIDQVRWPYCGEIDIMEHVNTGSSVHGTIHWSDNNNNKVSYGGHTNTNVTDYHVYAIEWDSNSIKWFLDGNQYHEANIANGINGTHEFHNEFFILLNMAVGGNWPKWEIDNGALPANMYVDYVRVYQKSNGNNFSLFTEAENYSSMSGVQKESTTDAGGGLNVGYIDTGDWMAYSSINIPSSGYYQIEYRIASENGGTLSADLNAGSTVLGNVSIPATGGWQNWSSVYHTVYINAGTYDFGIYAQSGGWNINWFRITKSSNAAARMNENQVNEALERHSFQPYPNPAQNKLYLKNAGVLTNLKIYNSQGKIILQKQNPSEELDISGLKPGLYTIQVNDTDQLITKKFIKK</sequence>
<dbReference type="EMBL" id="JAESIY010000008">
    <property type="protein sequence ID" value="MBL3657621.1"/>
    <property type="molecule type" value="Genomic_DNA"/>
</dbReference>
<dbReference type="InterPro" id="IPR006584">
    <property type="entry name" value="Cellulose-bd_IV"/>
</dbReference>
<feature type="signal peptide" evidence="3">
    <location>
        <begin position="1"/>
        <end position="17"/>
    </location>
</feature>
<dbReference type="GO" id="GO:0004553">
    <property type="term" value="F:hydrolase activity, hydrolyzing O-glycosyl compounds"/>
    <property type="evidence" value="ECO:0007669"/>
    <property type="project" value="InterPro"/>
</dbReference>
<dbReference type="InterPro" id="IPR000757">
    <property type="entry name" value="Beta-glucanase-like"/>
</dbReference>
<keyword evidence="7" id="KW-1185">Reference proteome</keyword>
<dbReference type="GO" id="GO:0005975">
    <property type="term" value="P:carbohydrate metabolic process"/>
    <property type="evidence" value="ECO:0007669"/>
    <property type="project" value="InterPro"/>
</dbReference>
<dbReference type="CDD" id="cd04080">
    <property type="entry name" value="CBM6_cellulase-like"/>
    <property type="match status" value="1"/>
</dbReference>
<dbReference type="GO" id="GO:0030246">
    <property type="term" value="F:carbohydrate binding"/>
    <property type="evidence" value="ECO:0007669"/>
    <property type="project" value="InterPro"/>
</dbReference>
<accession>A0A937F769</accession>
<dbReference type="InterPro" id="IPR008979">
    <property type="entry name" value="Galactose-bd-like_sf"/>
</dbReference>
<protein>
    <submittedName>
        <fullName evidence="6">Carbohydrate-binding protein</fullName>
    </submittedName>
</protein>
<comment type="caution">
    <text evidence="6">The sequence shown here is derived from an EMBL/GenBank/DDBJ whole genome shotgun (WGS) entry which is preliminary data.</text>
</comment>
<evidence type="ECO:0000313" key="6">
    <source>
        <dbReference type="EMBL" id="MBL3657621.1"/>
    </source>
</evidence>
<name>A0A937F769_9BACT</name>
<evidence type="ECO:0000313" key="7">
    <source>
        <dbReference type="Proteomes" id="UP000659388"/>
    </source>
</evidence>
<comment type="similarity">
    <text evidence="1">Belongs to the glycosyl hydrolase 16 family.</text>
</comment>
<dbReference type="InterPro" id="IPR026444">
    <property type="entry name" value="Secre_tail"/>
</dbReference>
<dbReference type="Gene3D" id="2.60.120.200">
    <property type="match status" value="1"/>
</dbReference>